<evidence type="ECO:0000313" key="8">
    <source>
        <dbReference type="EMBL" id="KAK9834138.1"/>
    </source>
</evidence>
<keyword evidence="2 5" id="KW-0812">Transmembrane</keyword>
<organism evidence="8 9">
    <name type="scientific">Elliptochloris bilobata</name>
    <dbReference type="NCBI Taxonomy" id="381761"/>
    <lineage>
        <taxon>Eukaryota</taxon>
        <taxon>Viridiplantae</taxon>
        <taxon>Chlorophyta</taxon>
        <taxon>core chlorophytes</taxon>
        <taxon>Trebouxiophyceae</taxon>
        <taxon>Trebouxiophyceae incertae sedis</taxon>
        <taxon>Elliptochloris clade</taxon>
        <taxon>Elliptochloris</taxon>
    </lineage>
</organism>
<gene>
    <name evidence="8" type="ORF">WJX81_001409</name>
</gene>
<dbReference type="InterPro" id="IPR039542">
    <property type="entry name" value="Erv_N"/>
</dbReference>
<reference evidence="8 9" key="1">
    <citation type="journal article" date="2024" name="Nat. Commun.">
        <title>Phylogenomics reveals the evolutionary origins of lichenization in chlorophyte algae.</title>
        <authorList>
            <person name="Puginier C."/>
            <person name="Libourel C."/>
            <person name="Otte J."/>
            <person name="Skaloud P."/>
            <person name="Haon M."/>
            <person name="Grisel S."/>
            <person name="Petersen M."/>
            <person name="Berrin J.G."/>
            <person name="Delaux P.M."/>
            <person name="Dal Grande F."/>
            <person name="Keller J."/>
        </authorList>
    </citation>
    <scope>NUCLEOTIDE SEQUENCE [LARGE SCALE GENOMIC DNA]</scope>
    <source>
        <strain evidence="8 9">SAG 245.80</strain>
    </source>
</reference>
<dbReference type="EMBL" id="JALJOU010000033">
    <property type="protein sequence ID" value="KAK9834138.1"/>
    <property type="molecule type" value="Genomic_DNA"/>
</dbReference>
<dbReference type="Proteomes" id="UP001445335">
    <property type="component" value="Unassembled WGS sequence"/>
</dbReference>
<sequence length="388" mass="43608">MDGFFNKLKSLDAYPKVNEDFFQRTLSGGVITIASSLIMIALFLSELSFFLTVTKTNELSVDTSRGELLQINFDITFPALPCEWLSLDAMDISGEMHLDVDHDVYKRRLDKDGKIIPDSVTKHEVGPEKNKDLLHGGNDTYCGSCYGAGASDEECCNTCDEVRSAYRRRGWGFTDPQQIAQCAKEGFVEKLREQAGEGCHLWGVLNVNKVAGNVHIAPGKSFQQGTMHVHDLIPFQTTEFDTSHVIDKLSFGAEYPGMKNPLDRVRVPRHNPRNVEGRTGAYQYFLKIVPTIYQDIRNRTIQTNQYSVTEHFKQSDVPSGHQLPGVFFFYDLSPIKVRYIEERMSFLHFLTSVCAIVGGVFTVSGILDAFVYHGAQAVRKKVDLGKQI</sequence>
<evidence type="ECO:0000256" key="1">
    <source>
        <dbReference type="ARBA" id="ARBA00004370"/>
    </source>
</evidence>
<dbReference type="GO" id="GO:0005783">
    <property type="term" value="C:endoplasmic reticulum"/>
    <property type="evidence" value="ECO:0007669"/>
    <property type="project" value="TreeGrafter"/>
</dbReference>
<keyword evidence="9" id="KW-1185">Reference proteome</keyword>
<evidence type="ECO:0000256" key="2">
    <source>
        <dbReference type="ARBA" id="ARBA00022692"/>
    </source>
</evidence>
<feature type="transmembrane region" description="Helical" evidence="5">
    <location>
        <begin position="346"/>
        <end position="371"/>
    </location>
</feature>
<dbReference type="Pfam" id="PF13850">
    <property type="entry name" value="ERGIC_N"/>
    <property type="match status" value="1"/>
</dbReference>
<feature type="domain" description="Endoplasmic reticulum vesicle transporter C-terminal" evidence="6">
    <location>
        <begin position="145"/>
        <end position="368"/>
    </location>
</feature>
<keyword evidence="4 5" id="KW-0472">Membrane</keyword>
<feature type="transmembrane region" description="Helical" evidence="5">
    <location>
        <begin position="21"/>
        <end position="44"/>
    </location>
</feature>
<evidence type="ECO:0000313" key="9">
    <source>
        <dbReference type="Proteomes" id="UP001445335"/>
    </source>
</evidence>
<evidence type="ECO:0000256" key="4">
    <source>
        <dbReference type="ARBA" id="ARBA00023136"/>
    </source>
</evidence>
<dbReference type="Pfam" id="PF07970">
    <property type="entry name" value="COPIIcoated_ERV"/>
    <property type="match status" value="1"/>
</dbReference>
<proteinExistence type="predicted"/>
<evidence type="ECO:0000259" key="7">
    <source>
        <dbReference type="Pfam" id="PF13850"/>
    </source>
</evidence>
<accession>A0AAW1RK93</accession>
<dbReference type="PANTHER" id="PTHR10984:SF82">
    <property type="entry name" value="ENDOPLASMIC RETICULUM VESICLE TRANSPORTER PROTEIN"/>
    <property type="match status" value="1"/>
</dbReference>
<keyword evidence="3 5" id="KW-1133">Transmembrane helix</keyword>
<evidence type="ECO:0000259" key="6">
    <source>
        <dbReference type="Pfam" id="PF07970"/>
    </source>
</evidence>
<name>A0AAW1RK93_9CHLO</name>
<dbReference type="InterPro" id="IPR045888">
    <property type="entry name" value="Erv"/>
</dbReference>
<comment type="caution">
    <text evidence="8">The sequence shown here is derived from an EMBL/GenBank/DDBJ whole genome shotgun (WGS) entry which is preliminary data.</text>
</comment>
<dbReference type="GO" id="GO:0030134">
    <property type="term" value="C:COPII-coated ER to Golgi transport vesicle"/>
    <property type="evidence" value="ECO:0007669"/>
    <property type="project" value="TreeGrafter"/>
</dbReference>
<dbReference type="InterPro" id="IPR012936">
    <property type="entry name" value="Erv_C"/>
</dbReference>
<feature type="domain" description="Endoplasmic reticulum vesicle transporter N-terminal" evidence="7">
    <location>
        <begin position="8"/>
        <end position="97"/>
    </location>
</feature>
<dbReference type="AlphaFoldDB" id="A0AAW1RK93"/>
<dbReference type="GO" id="GO:0016020">
    <property type="term" value="C:membrane"/>
    <property type="evidence" value="ECO:0007669"/>
    <property type="project" value="UniProtKB-SubCell"/>
</dbReference>
<evidence type="ECO:0000256" key="5">
    <source>
        <dbReference type="SAM" id="Phobius"/>
    </source>
</evidence>
<comment type="subcellular location">
    <subcellularLocation>
        <location evidence="1">Membrane</location>
    </subcellularLocation>
</comment>
<evidence type="ECO:0000256" key="3">
    <source>
        <dbReference type="ARBA" id="ARBA00022989"/>
    </source>
</evidence>
<protein>
    <submittedName>
        <fullName evidence="8">Uncharacterized protein</fullName>
    </submittedName>
</protein>
<dbReference type="PANTHER" id="PTHR10984">
    <property type="entry name" value="ENDOPLASMIC RETICULUM-GOLGI INTERMEDIATE COMPARTMENT PROTEIN"/>
    <property type="match status" value="1"/>
</dbReference>